<name>A0A1Y1I1R8_KLENI</name>
<dbReference type="Pfam" id="PF06391">
    <property type="entry name" value="MAT1"/>
    <property type="match status" value="1"/>
</dbReference>
<reference evidence="2 3" key="1">
    <citation type="journal article" date="2014" name="Nat. Commun.">
        <title>Klebsormidium flaccidum genome reveals primary factors for plant terrestrial adaptation.</title>
        <authorList>
            <person name="Hori K."/>
            <person name="Maruyama F."/>
            <person name="Fujisawa T."/>
            <person name="Togashi T."/>
            <person name="Yamamoto N."/>
            <person name="Seo M."/>
            <person name="Sato S."/>
            <person name="Yamada T."/>
            <person name="Mori H."/>
            <person name="Tajima N."/>
            <person name="Moriyama T."/>
            <person name="Ikeuchi M."/>
            <person name="Watanabe M."/>
            <person name="Wada H."/>
            <person name="Kobayashi K."/>
            <person name="Saito M."/>
            <person name="Masuda T."/>
            <person name="Sasaki-Sekimoto Y."/>
            <person name="Mashiguchi K."/>
            <person name="Awai K."/>
            <person name="Shimojima M."/>
            <person name="Masuda S."/>
            <person name="Iwai M."/>
            <person name="Nobusawa T."/>
            <person name="Narise T."/>
            <person name="Kondo S."/>
            <person name="Saito H."/>
            <person name="Sato R."/>
            <person name="Murakawa M."/>
            <person name="Ihara Y."/>
            <person name="Oshima-Yamada Y."/>
            <person name="Ohtaka K."/>
            <person name="Satoh M."/>
            <person name="Sonobe K."/>
            <person name="Ishii M."/>
            <person name="Ohtani R."/>
            <person name="Kanamori-Sato M."/>
            <person name="Honoki R."/>
            <person name="Miyazaki D."/>
            <person name="Mochizuki H."/>
            <person name="Umetsu J."/>
            <person name="Higashi K."/>
            <person name="Shibata D."/>
            <person name="Kamiya Y."/>
            <person name="Sato N."/>
            <person name="Nakamura Y."/>
            <person name="Tabata S."/>
            <person name="Ida S."/>
            <person name="Kurokawa K."/>
            <person name="Ohta H."/>
        </authorList>
    </citation>
    <scope>NUCLEOTIDE SEQUENCE [LARGE SCALE GENOMIC DNA]</scope>
    <source>
        <strain evidence="2 3">NIES-2285</strain>
    </source>
</reference>
<feature type="domain" description="MAT1 centre" evidence="1">
    <location>
        <begin position="2"/>
        <end position="95"/>
    </location>
</feature>
<keyword evidence="3" id="KW-1185">Reference proteome</keyword>
<dbReference type="OMA" id="WTESIKS"/>
<evidence type="ECO:0000313" key="2">
    <source>
        <dbReference type="EMBL" id="GAQ83121.1"/>
    </source>
</evidence>
<organism evidence="2 3">
    <name type="scientific">Klebsormidium nitens</name>
    <name type="common">Green alga</name>
    <name type="synonym">Ulothrix nitens</name>
    <dbReference type="NCBI Taxonomy" id="105231"/>
    <lineage>
        <taxon>Eukaryota</taxon>
        <taxon>Viridiplantae</taxon>
        <taxon>Streptophyta</taxon>
        <taxon>Klebsormidiophyceae</taxon>
        <taxon>Klebsormidiales</taxon>
        <taxon>Klebsormidiaceae</taxon>
        <taxon>Klebsormidium</taxon>
    </lineage>
</organism>
<evidence type="ECO:0000313" key="3">
    <source>
        <dbReference type="Proteomes" id="UP000054558"/>
    </source>
</evidence>
<dbReference type="Proteomes" id="UP000054558">
    <property type="component" value="Unassembled WGS sequence"/>
</dbReference>
<dbReference type="AlphaFoldDB" id="A0A1Y1I1R8"/>
<evidence type="ECO:0000259" key="1">
    <source>
        <dbReference type="Pfam" id="PF06391"/>
    </source>
</evidence>
<dbReference type="STRING" id="105231.A0A1Y1I1R8"/>
<proteinExistence type="predicted"/>
<dbReference type="EMBL" id="DF237085">
    <property type="protein sequence ID" value="GAQ83121.1"/>
    <property type="molecule type" value="Genomic_DNA"/>
</dbReference>
<dbReference type="GO" id="GO:0016301">
    <property type="term" value="F:kinase activity"/>
    <property type="evidence" value="ECO:0007669"/>
    <property type="project" value="UniProtKB-KW"/>
</dbReference>
<dbReference type="GO" id="GO:0005675">
    <property type="term" value="C:transcription factor TFIIH holo complex"/>
    <property type="evidence" value="ECO:0000318"/>
    <property type="project" value="GO_Central"/>
</dbReference>
<sequence>MNKELVIRKRIQSIYNKEREDFQELKEYNDYLETIEDIVFNLVEGIDVTATEASVARYQEENQEQILSSHARKASEKAANLKAQRAAVEPSVEELEAEHEIHGSAERSGGMQYAPSALGHAQPPAVPLQPTPVAQARHVNGDSEGLDDESRRLRTELAAKAGGYVSAFAVRRAIDEAMASIAL</sequence>
<accession>A0A1Y1I1R8</accession>
<keyword evidence="2" id="KW-0808">Transferase</keyword>
<dbReference type="PANTHER" id="PTHR12683:SF13">
    <property type="entry name" value="CDK-ACTIVATING KINASE ASSEMBLY FACTOR MAT1"/>
    <property type="match status" value="1"/>
</dbReference>
<dbReference type="GO" id="GO:0006357">
    <property type="term" value="P:regulation of transcription by RNA polymerase II"/>
    <property type="evidence" value="ECO:0000318"/>
    <property type="project" value="GO_Central"/>
</dbReference>
<gene>
    <name evidence="2" type="ORF">KFL_001360180</name>
</gene>
<dbReference type="GO" id="GO:0006281">
    <property type="term" value="P:DNA repair"/>
    <property type="evidence" value="ECO:0000318"/>
    <property type="project" value="GO_Central"/>
</dbReference>
<keyword evidence="2" id="KW-0418">Kinase</keyword>
<protein>
    <submittedName>
        <fullName evidence="2">Repair factor TFIIH and CDK-activating kinase assembly factor</fullName>
    </submittedName>
</protein>
<dbReference type="InterPro" id="IPR015877">
    <property type="entry name" value="MAT1_centre"/>
</dbReference>
<dbReference type="OrthoDB" id="5963at2759"/>
<dbReference type="PANTHER" id="PTHR12683">
    <property type="entry name" value="CDK-ACTIVATING KINASE ASSEMBLY FACTOR MAT1"/>
    <property type="match status" value="1"/>
</dbReference>